<dbReference type="AlphaFoldDB" id="A0A8B6GNP7"/>
<name>A0A8B6GNP7_MYTGA</name>
<comment type="caution">
    <text evidence="1">The sequence shown here is derived from an EMBL/GenBank/DDBJ whole genome shotgun (WGS) entry which is preliminary data.</text>
</comment>
<keyword evidence="2" id="KW-1185">Reference proteome</keyword>
<organism evidence="1 2">
    <name type="scientific">Mytilus galloprovincialis</name>
    <name type="common">Mediterranean mussel</name>
    <dbReference type="NCBI Taxonomy" id="29158"/>
    <lineage>
        <taxon>Eukaryota</taxon>
        <taxon>Metazoa</taxon>
        <taxon>Spiralia</taxon>
        <taxon>Lophotrochozoa</taxon>
        <taxon>Mollusca</taxon>
        <taxon>Bivalvia</taxon>
        <taxon>Autobranchia</taxon>
        <taxon>Pteriomorphia</taxon>
        <taxon>Mytilida</taxon>
        <taxon>Mytiloidea</taxon>
        <taxon>Mytilidae</taxon>
        <taxon>Mytilinae</taxon>
        <taxon>Mytilus</taxon>
    </lineage>
</organism>
<reference evidence="1" key="1">
    <citation type="submission" date="2018-11" db="EMBL/GenBank/DDBJ databases">
        <authorList>
            <person name="Alioto T."/>
            <person name="Alioto T."/>
        </authorList>
    </citation>
    <scope>NUCLEOTIDE SEQUENCE</scope>
</reference>
<gene>
    <name evidence="1" type="ORF">MGAL_10B024462</name>
</gene>
<dbReference type="EMBL" id="UYJE01008692">
    <property type="protein sequence ID" value="VDI66279.1"/>
    <property type="molecule type" value="Genomic_DNA"/>
</dbReference>
<evidence type="ECO:0000313" key="1">
    <source>
        <dbReference type="EMBL" id="VDI66279.1"/>
    </source>
</evidence>
<evidence type="ECO:0000313" key="2">
    <source>
        <dbReference type="Proteomes" id="UP000596742"/>
    </source>
</evidence>
<dbReference type="Proteomes" id="UP000596742">
    <property type="component" value="Unassembled WGS sequence"/>
</dbReference>
<accession>A0A8B6GNP7</accession>
<sequence length="118" mass="13273">MTSIIYSEGQNRFGLITSGKRDNTMSEAKGFGKFENSKEIVEHLRKTHSYGSLKDELKECEELATQNEPKEQFDVSELKIKEVQDVSKKARVVSALVFSIVYLTTVPSLPYDCGSFGE</sequence>
<protein>
    <submittedName>
        <fullName evidence="1">Uncharacterized protein</fullName>
    </submittedName>
</protein>
<proteinExistence type="predicted"/>